<evidence type="ECO:0000256" key="1">
    <source>
        <dbReference type="SAM" id="MobiDB-lite"/>
    </source>
</evidence>
<accession>A0A7W6CA21</accession>
<comment type="caution">
    <text evidence="2">The sequence shown here is derived from an EMBL/GenBank/DDBJ whole genome shotgun (WGS) entry which is preliminary data.</text>
</comment>
<dbReference type="AlphaFoldDB" id="A0A7W6CA21"/>
<evidence type="ECO:0000313" key="2">
    <source>
        <dbReference type="EMBL" id="MBB3947244.1"/>
    </source>
</evidence>
<protein>
    <submittedName>
        <fullName evidence="2">Uncharacterized protein</fullName>
    </submittedName>
</protein>
<dbReference type="Proteomes" id="UP000565286">
    <property type="component" value="Unassembled WGS sequence"/>
</dbReference>
<reference evidence="2 3" key="1">
    <citation type="submission" date="2020-08" db="EMBL/GenBank/DDBJ databases">
        <title>Genomic Encyclopedia of Type Strains, Phase IV (KMG-IV): sequencing the most valuable type-strain genomes for metagenomic binning, comparative biology and taxonomic classification.</title>
        <authorList>
            <person name="Goeker M."/>
        </authorList>
    </citation>
    <scope>NUCLEOTIDE SEQUENCE [LARGE SCALE GENOMIC DNA]</scope>
    <source>
        <strain evidence="2 3">DSM 26438</strain>
    </source>
</reference>
<dbReference type="RefSeq" id="WP_183897099.1">
    <property type="nucleotide sequence ID" value="NZ_JACIDV010000009.1"/>
</dbReference>
<organism evidence="2 3">
    <name type="scientific">Rhizobium skierniewicense</name>
    <dbReference type="NCBI Taxonomy" id="984260"/>
    <lineage>
        <taxon>Bacteria</taxon>
        <taxon>Pseudomonadati</taxon>
        <taxon>Pseudomonadota</taxon>
        <taxon>Alphaproteobacteria</taxon>
        <taxon>Hyphomicrobiales</taxon>
        <taxon>Rhizobiaceae</taxon>
        <taxon>Rhizobium/Agrobacterium group</taxon>
        <taxon>Rhizobium</taxon>
    </lineage>
</organism>
<gene>
    <name evidence="2" type="ORF">GGQ73_003210</name>
</gene>
<name>A0A7W6CA21_9HYPH</name>
<sequence length="89" mass="9850">MTGIYFDDARLKSFSASSKGGKSSIKIEIETSDHFELAHMLRQLDAIDAEQKEARKPRKSPVATKTSSPQLALPAPLKQIEFHGGDHEQ</sequence>
<feature type="region of interest" description="Disordered" evidence="1">
    <location>
        <begin position="48"/>
        <end position="89"/>
    </location>
</feature>
<feature type="compositionally biased region" description="Basic and acidic residues" evidence="1">
    <location>
        <begin position="80"/>
        <end position="89"/>
    </location>
</feature>
<evidence type="ECO:0000313" key="3">
    <source>
        <dbReference type="Proteomes" id="UP000565286"/>
    </source>
</evidence>
<proteinExistence type="predicted"/>
<keyword evidence="3" id="KW-1185">Reference proteome</keyword>
<dbReference type="EMBL" id="JACIDV010000009">
    <property type="protein sequence ID" value="MBB3947244.1"/>
    <property type="molecule type" value="Genomic_DNA"/>
</dbReference>